<accession>U4Q6N1</accession>
<reference evidence="1 2" key="1">
    <citation type="journal article" date="2013" name="Genome Announc.">
        <title>Complete Genome Sequence of the Sesbania Symbiont and Rice Growth-Promoting Endophyte Rhizobium sp. Strain IRBG74.</title>
        <authorList>
            <person name="Crook M.B."/>
            <person name="Mitra S."/>
            <person name="Ane J.M."/>
            <person name="Sadowsky M.J."/>
            <person name="Gyaneshwar P."/>
        </authorList>
    </citation>
    <scope>NUCLEOTIDE SEQUENCE [LARGE SCALE GENOMIC DNA]</scope>
    <source>
        <strain evidence="1 2">IRBG74</strain>
    </source>
</reference>
<proteinExistence type="predicted"/>
<dbReference type="KEGG" id="rir:BN877_I2492"/>
<dbReference type="AlphaFoldDB" id="U4Q6N1"/>
<gene>
    <name evidence="1" type="ORF">BN877_I2492</name>
</gene>
<dbReference type="Proteomes" id="UP000016944">
    <property type="component" value="Chromosome I"/>
</dbReference>
<organism evidence="1 2">
    <name type="scientific">Agrobacterium pusense</name>
    <dbReference type="NCBI Taxonomy" id="648995"/>
    <lineage>
        <taxon>Bacteria</taxon>
        <taxon>Pseudomonadati</taxon>
        <taxon>Pseudomonadota</taxon>
        <taxon>Alphaproteobacteria</taxon>
        <taxon>Hyphomicrobiales</taxon>
        <taxon>Rhizobiaceae</taxon>
        <taxon>Rhizobium/Agrobacterium group</taxon>
        <taxon>Agrobacterium</taxon>
    </lineage>
</organism>
<evidence type="ECO:0000313" key="2">
    <source>
        <dbReference type="Proteomes" id="UP000016944"/>
    </source>
</evidence>
<protein>
    <submittedName>
        <fullName evidence="1">Uncharacterized protein</fullName>
    </submittedName>
</protein>
<evidence type="ECO:0000313" key="1">
    <source>
        <dbReference type="EMBL" id="CDI09380.1"/>
    </source>
</evidence>
<dbReference type="EMBL" id="HG518322">
    <property type="protein sequence ID" value="CDI09380.1"/>
    <property type="molecule type" value="Genomic_DNA"/>
</dbReference>
<name>U4Q6N1_9HYPH</name>
<dbReference type="HOGENOM" id="CLU_2755138_0_0_5"/>
<sequence>MRCCDAGNSIAREGLAFALKTSAFGTVFLVETTVYAYIFRNVIFFLIKGSESGFHGFDSMTKCFDANRVR</sequence>